<reference evidence="1" key="1">
    <citation type="submission" date="2014-09" db="EMBL/GenBank/DDBJ databases">
        <authorList>
            <person name="Magalhaes I.L.F."/>
            <person name="Oliveira U."/>
            <person name="Santos F.R."/>
            <person name="Vidigal T.H.D.A."/>
            <person name="Brescovit A.D."/>
            <person name="Santos A.J."/>
        </authorList>
    </citation>
    <scope>NUCLEOTIDE SEQUENCE</scope>
    <source>
        <tissue evidence="1">Shoot tissue taken approximately 20 cm above the soil surface</tissue>
    </source>
</reference>
<sequence length="35" mass="4046">MCPNYLKRCWTSFFSIGATPTLSHMSSFQTRSFLV</sequence>
<dbReference type="AlphaFoldDB" id="A0A0A9FXD5"/>
<evidence type="ECO:0000313" key="1">
    <source>
        <dbReference type="EMBL" id="JAE13003.1"/>
    </source>
</evidence>
<accession>A0A0A9FXD5</accession>
<name>A0A0A9FXD5_ARUDO</name>
<protein>
    <submittedName>
        <fullName evidence="1">Uncharacterized protein</fullName>
    </submittedName>
</protein>
<proteinExistence type="predicted"/>
<organism evidence="1">
    <name type="scientific">Arundo donax</name>
    <name type="common">Giant reed</name>
    <name type="synonym">Donax arundinaceus</name>
    <dbReference type="NCBI Taxonomy" id="35708"/>
    <lineage>
        <taxon>Eukaryota</taxon>
        <taxon>Viridiplantae</taxon>
        <taxon>Streptophyta</taxon>
        <taxon>Embryophyta</taxon>
        <taxon>Tracheophyta</taxon>
        <taxon>Spermatophyta</taxon>
        <taxon>Magnoliopsida</taxon>
        <taxon>Liliopsida</taxon>
        <taxon>Poales</taxon>
        <taxon>Poaceae</taxon>
        <taxon>PACMAD clade</taxon>
        <taxon>Arundinoideae</taxon>
        <taxon>Arundineae</taxon>
        <taxon>Arundo</taxon>
    </lineage>
</organism>
<dbReference type="EMBL" id="GBRH01184893">
    <property type="protein sequence ID" value="JAE13003.1"/>
    <property type="molecule type" value="Transcribed_RNA"/>
</dbReference>
<reference evidence="1" key="2">
    <citation type="journal article" date="2015" name="Data Brief">
        <title>Shoot transcriptome of the giant reed, Arundo donax.</title>
        <authorList>
            <person name="Barrero R.A."/>
            <person name="Guerrero F.D."/>
            <person name="Moolhuijzen P."/>
            <person name="Goolsby J.A."/>
            <person name="Tidwell J."/>
            <person name="Bellgard S.E."/>
            <person name="Bellgard M.I."/>
        </authorList>
    </citation>
    <scope>NUCLEOTIDE SEQUENCE</scope>
    <source>
        <tissue evidence="1">Shoot tissue taken approximately 20 cm above the soil surface</tissue>
    </source>
</reference>